<reference evidence="2 3" key="1">
    <citation type="submission" date="2013-01" db="EMBL/GenBank/DDBJ databases">
        <title>Whole genome shotgun sequence of Gordonia soli NBRC 108243.</title>
        <authorList>
            <person name="Isaki-Nakamura S."/>
            <person name="Hosoyama A."/>
            <person name="Tsuchikane K."/>
            <person name="Ando Y."/>
            <person name="Baba S."/>
            <person name="Ohji S."/>
            <person name="Hamada M."/>
            <person name="Tamura T."/>
            <person name="Yamazoe A."/>
            <person name="Yamazaki S."/>
            <person name="Fujita N."/>
        </authorList>
    </citation>
    <scope>NUCLEOTIDE SEQUENCE [LARGE SCALE GENOMIC DNA]</scope>
    <source>
        <strain evidence="2 3">NBRC 108243</strain>
    </source>
</reference>
<dbReference type="STRING" id="1223545.GS4_18_00790"/>
<evidence type="ECO:0000313" key="3">
    <source>
        <dbReference type="Proteomes" id="UP000011666"/>
    </source>
</evidence>
<proteinExistence type="predicted"/>
<protein>
    <submittedName>
        <fullName evidence="2">Uncharacterized protein</fullName>
    </submittedName>
</protein>
<name>M0QKI4_9ACTN</name>
<gene>
    <name evidence="2" type="ORF">GS4_18_00790</name>
</gene>
<comment type="caution">
    <text evidence="2">The sequence shown here is derived from an EMBL/GenBank/DDBJ whole genome shotgun (WGS) entry which is preliminary data.</text>
</comment>
<dbReference type="AlphaFoldDB" id="M0QKI4"/>
<sequence length="95" mass="10118">MDVDVERVFALASATAGHALTLKNQKPLAGGTNANKGSGTSEVTRSLADAAKALDRVLEYHVRRLDDLSAKAVRGGELYQETEARNAERLATGHN</sequence>
<accession>M0QKI4</accession>
<feature type="compositionally biased region" description="Polar residues" evidence="1">
    <location>
        <begin position="32"/>
        <end position="43"/>
    </location>
</feature>
<evidence type="ECO:0000313" key="2">
    <source>
        <dbReference type="EMBL" id="GAC68791.1"/>
    </source>
</evidence>
<dbReference type="EMBL" id="BANX01000018">
    <property type="protein sequence ID" value="GAC68791.1"/>
    <property type="molecule type" value="Genomic_DNA"/>
</dbReference>
<evidence type="ECO:0000256" key="1">
    <source>
        <dbReference type="SAM" id="MobiDB-lite"/>
    </source>
</evidence>
<keyword evidence="3" id="KW-1185">Reference proteome</keyword>
<organism evidence="2 3">
    <name type="scientific">Gordonia soli NBRC 108243</name>
    <dbReference type="NCBI Taxonomy" id="1223545"/>
    <lineage>
        <taxon>Bacteria</taxon>
        <taxon>Bacillati</taxon>
        <taxon>Actinomycetota</taxon>
        <taxon>Actinomycetes</taxon>
        <taxon>Mycobacteriales</taxon>
        <taxon>Gordoniaceae</taxon>
        <taxon>Gordonia</taxon>
    </lineage>
</organism>
<dbReference type="RefSeq" id="WP_007621234.1">
    <property type="nucleotide sequence ID" value="NZ_BANX01000018.1"/>
</dbReference>
<dbReference type="Proteomes" id="UP000011666">
    <property type="component" value="Unassembled WGS sequence"/>
</dbReference>
<feature type="region of interest" description="Disordered" evidence="1">
    <location>
        <begin position="24"/>
        <end position="43"/>
    </location>
</feature>